<dbReference type="Proteomes" id="UP001172911">
    <property type="component" value="Unassembled WGS sequence"/>
</dbReference>
<evidence type="ECO:0000256" key="5">
    <source>
        <dbReference type="ARBA" id="ARBA00022692"/>
    </source>
</evidence>
<feature type="transmembrane region" description="Helical" evidence="8">
    <location>
        <begin position="106"/>
        <end position="127"/>
    </location>
</feature>
<evidence type="ECO:0000256" key="2">
    <source>
        <dbReference type="ARBA" id="ARBA00007998"/>
    </source>
</evidence>
<organism evidence="9 10">
    <name type="scientific">Desulforamulus aquiferis</name>
    <dbReference type="NCBI Taxonomy" id="1397668"/>
    <lineage>
        <taxon>Bacteria</taxon>
        <taxon>Bacillati</taxon>
        <taxon>Bacillota</taxon>
        <taxon>Clostridia</taxon>
        <taxon>Eubacteriales</taxon>
        <taxon>Peptococcaceae</taxon>
        <taxon>Desulforamulus</taxon>
    </lineage>
</organism>
<evidence type="ECO:0000256" key="3">
    <source>
        <dbReference type="ARBA" id="ARBA00022448"/>
    </source>
</evidence>
<keyword evidence="7 8" id="KW-0472">Membrane</keyword>
<keyword evidence="3" id="KW-0813">Transport</keyword>
<gene>
    <name evidence="9" type="ORF">P6N53_08665</name>
</gene>
<reference evidence="9" key="2">
    <citation type="submission" date="2023-03" db="EMBL/GenBank/DDBJ databases">
        <authorList>
            <person name="Zhang Z."/>
        </authorList>
    </citation>
    <scope>NUCLEOTIDE SEQUENCE</scope>
    <source>
        <strain evidence="9">DSA</strain>
    </source>
</reference>
<sequence length="202" mass="22126">MELQRLTPILENGVLPVLQLVPQTLSFVGEYIIFMALWLPLLKDPKKAYKSVIIGTSISALVLITVLITGLTVFGVDYAKNLAFSSIKLTLLANLPGVEGLPSLTLGIWIIASFVKGTVFFFPSVVGLAQCFNLKDYRILIWPMAIVVIALSLLPENYFSSLTENTVLGLYFALPITLSIPLLLAITIIRSLNESNENKQAS</sequence>
<proteinExistence type="inferred from homology"/>
<name>A0AAW7ZD19_9FIRM</name>
<dbReference type="GO" id="GO:0009847">
    <property type="term" value="P:spore germination"/>
    <property type="evidence" value="ECO:0007669"/>
    <property type="project" value="InterPro"/>
</dbReference>
<dbReference type="PANTHER" id="PTHR34975">
    <property type="entry name" value="SPORE GERMINATION PROTEIN A2"/>
    <property type="match status" value="1"/>
</dbReference>
<evidence type="ECO:0000256" key="6">
    <source>
        <dbReference type="ARBA" id="ARBA00022989"/>
    </source>
</evidence>
<reference evidence="9" key="1">
    <citation type="journal article" date="2023" name="J. Hazard. Mater.">
        <title>Anaerobic biodegradation of pyrene and benzo[a]pyrene by a new sulfate-reducing Desulforamulus aquiferis strain DSA.</title>
        <authorList>
            <person name="Zhang Z."/>
            <person name="Sun J."/>
            <person name="Gong X."/>
            <person name="Wang C."/>
            <person name="Wang H."/>
        </authorList>
    </citation>
    <scope>NUCLEOTIDE SEQUENCE</scope>
    <source>
        <strain evidence="9">DSA</strain>
    </source>
</reference>
<evidence type="ECO:0000256" key="7">
    <source>
        <dbReference type="ARBA" id="ARBA00023136"/>
    </source>
</evidence>
<evidence type="ECO:0000313" key="10">
    <source>
        <dbReference type="Proteomes" id="UP001172911"/>
    </source>
</evidence>
<dbReference type="EMBL" id="JARPTC010000012">
    <property type="protein sequence ID" value="MDO7787287.1"/>
    <property type="molecule type" value="Genomic_DNA"/>
</dbReference>
<accession>A0AAW7ZD19</accession>
<dbReference type="Pfam" id="PF03845">
    <property type="entry name" value="Spore_permease"/>
    <property type="match status" value="1"/>
</dbReference>
<keyword evidence="6 8" id="KW-1133">Transmembrane helix</keyword>
<dbReference type="InterPro" id="IPR004761">
    <property type="entry name" value="Spore_GerAB"/>
</dbReference>
<evidence type="ECO:0000256" key="1">
    <source>
        <dbReference type="ARBA" id="ARBA00004141"/>
    </source>
</evidence>
<feature type="transmembrane region" description="Helical" evidence="8">
    <location>
        <begin position="167"/>
        <end position="189"/>
    </location>
</feature>
<evidence type="ECO:0000313" key="9">
    <source>
        <dbReference type="EMBL" id="MDO7787287.1"/>
    </source>
</evidence>
<comment type="similarity">
    <text evidence="2">Belongs to the amino acid-polyamine-organocation (APC) superfamily. Spore germination protein (SGP) (TC 2.A.3.9) family.</text>
</comment>
<keyword evidence="10" id="KW-1185">Reference proteome</keyword>
<feature type="transmembrane region" description="Helical" evidence="8">
    <location>
        <begin position="20"/>
        <end position="41"/>
    </location>
</feature>
<dbReference type="PANTHER" id="PTHR34975:SF2">
    <property type="entry name" value="SPORE GERMINATION PROTEIN A2"/>
    <property type="match status" value="1"/>
</dbReference>
<dbReference type="GO" id="GO:0016020">
    <property type="term" value="C:membrane"/>
    <property type="evidence" value="ECO:0007669"/>
    <property type="project" value="UniProtKB-SubCell"/>
</dbReference>
<comment type="subcellular location">
    <subcellularLocation>
        <location evidence="1">Membrane</location>
        <topology evidence="1">Multi-pass membrane protein</topology>
    </subcellularLocation>
</comment>
<feature type="transmembrane region" description="Helical" evidence="8">
    <location>
        <begin position="53"/>
        <end position="76"/>
    </location>
</feature>
<protein>
    <submittedName>
        <fullName evidence="9">GerAB/ArcD/ProY family transporter</fullName>
    </submittedName>
</protein>
<dbReference type="AlphaFoldDB" id="A0AAW7ZD19"/>
<keyword evidence="4" id="KW-0309">Germination</keyword>
<comment type="caution">
    <text evidence="9">The sequence shown here is derived from an EMBL/GenBank/DDBJ whole genome shotgun (WGS) entry which is preliminary data.</text>
</comment>
<evidence type="ECO:0000256" key="4">
    <source>
        <dbReference type="ARBA" id="ARBA00022544"/>
    </source>
</evidence>
<keyword evidence="5 8" id="KW-0812">Transmembrane</keyword>
<feature type="transmembrane region" description="Helical" evidence="8">
    <location>
        <begin position="139"/>
        <end position="155"/>
    </location>
</feature>
<evidence type="ECO:0000256" key="8">
    <source>
        <dbReference type="SAM" id="Phobius"/>
    </source>
</evidence>